<evidence type="ECO:0000256" key="5">
    <source>
        <dbReference type="ARBA" id="ARBA00022989"/>
    </source>
</evidence>
<feature type="transmembrane region" description="Helical" evidence="7">
    <location>
        <begin position="6"/>
        <end position="26"/>
    </location>
</feature>
<keyword evidence="6 7" id="KW-0472">Membrane</keyword>
<feature type="transmembrane region" description="Helical" evidence="7">
    <location>
        <begin position="111"/>
        <end position="131"/>
    </location>
</feature>
<dbReference type="GO" id="GO:0005886">
    <property type="term" value="C:plasma membrane"/>
    <property type="evidence" value="ECO:0007669"/>
    <property type="project" value="UniProtKB-SubCell"/>
</dbReference>
<evidence type="ECO:0000256" key="2">
    <source>
        <dbReference type="ARBA" id="ARBA00005262"/>
    </source>
</evidence>
<comment type="similarity">
    <text evidence="2">Belongs to the chromate ion transporter (CHR) (TC 2.A.51) family.</text>
</comment>
<protein>
    <submittedName>
        <fullName evidence="8">Chromate transporter</fullName>
    </submittedName>
</protein>
<comment type="subcellular location">
    <subcellularLocation>
        <location evidence="1">Cell membrane</location>
        <topology evidence="1">Multi-pass membrane protein</topology>
    </subcellularLocation>
</comment>
<feature type="transmembrane region" description="Helical" evidence="7">
    <location>
        <begin position="74"/>
        <end position="99"/>
    </location>
</feature>
<dbReference type="PANTHER" id="PTHR43663:SF2">
    <property type="entry name" value="CHROMATE TRANSPORT PROTEIN-RELATED"/>
    <property type="match status" value="1"/>
</dbReference>
<organism evidence="8 9">
    <name type="scientific">Tichowtungia aerotolerans</name>
    <dbReference type="NCBI Taxonomy" id="2697043"/>
    <lineage>
        <taxon>Bacteria</taxon>
        <taxon>Pseudomonadati</taxon>
        <taxon>Kiritimatiellota</taxon>
        <taxon>Tichowtungiia</taxon>
        <taxon>Tichowtungiales</taxon>
        <taxon>Tichowtungiaceae</taxon>
        <taxon>Tichowtungia</taxon>
    </lineage>
</organism>
<evidence type="ECO:0000313" key="8">
    <source>
        <dbReference type="EMBL" id="QHI70904.1"/>
    </source>
</evidence>
<accession>A0A6P1MEA7</accession>
<evidence type="ECO:0000256" key="3">
    <source>
        <dbReference type="ARBA" id="ARBA00022475"/>
    </source>
</evidence>
<dbReference type="GO" id="GO:0015109">
    <property type="term" value="F:chromate transmembrane transporter activity"/>
    <property type="evidence" value="ECO:0007669"/>
    <property type="project" value="InterPro"/>
</dbReference>
<dbReference type="EMBL" id="CP047593">
    <property type="protein sequence ID" value="QHI70904.1"/>
    <property type="molecule type" value="Genomic_DNA"/>
</dbReference>
<dbReference type="PANTHER" id="PTHR43663">
    <property type="entry name" value="CHROMATE TRANSPORT PROTEIN-RELATED"/>
    <property type="match status" value="1"/>
</dbReference>
<name>A0A6P1MEA7_9BACT</name>
<dbReference type="InterPro" id="IPR052518">
    <property type="entry name" value="CHR_Transporter"/>
</dbReference>
<evidence type="ECO:0000313" key="9">
    <source>
        <dbReference type="Proteomes" id="UP000464954"/>
    </source>
</evidence>
<dbReference type="AlphaFoldDB" id="A0A6P1MEA7"/>
<keyword evidence="5 7" id="KW-1133">Transmembrane helix</keyword>
<feature type="transmembrane region" description="Helical" evidence="7">
    <location>
        <begin position="46"/>
        <end position="68"/>
    </location>
</feature>
<evidence type="ECO:0000256" key="1">
    <source>
        <dbReference type="ARBA" id="ARBA00004651"/>
    </source>
</evidence>
<evidence type="ECO:0000256" key="7">
    <source>
        <dbReference type="SAM" id="Phobius"/>
    </source>
</evidence>
<dbReference type="InterPro" id="IPR003370">
    <property type="entry name" value="Chromate_transpt"/>
</dbReference>
<reference evidence="8 9" key="1">
    <citation type="submission" date="2020-01" db="EMBL/GenBank/DDBJ databases">
        <title>Ponticoccus aerotolerans gen. nov., sp. nov., an anaerobic bacterium and proposal of Ponticoccusceae fam. nov., Ponticoccusles ord. nov. and Ponticoccuse classis nov. in the phylum Kiritimatiellaeota.</title>
        <authorList>
            <person name="Zhou L.Y."/>
            <person name="Du Z.J."/>
        </authorList>
    </citation>
    <scope>NUCLEOTIDE SEQUENCE [LARGE SCALE GENOMIC DNA]</scope>
    <source>
        <strain evidence="8 9">S-5007</strain>
    </source>
</reference>
<dbReference type="KEGG" id="taer:GT409_07970"/>
<keyword evidence="3" id="KW-1003">Cell membrane</keyword>
<proteinExistence type="inferred from homology"/>
<keyword evidence="9" id="KW-1185">Reference proteome</keyword>
<keyword evidence="4 7" id="KW-0812">Transmembrane</keyword>
<dbReference type="Proteomes" id="UP000464954">
    <property type="component" value="Chromosome"/>
</dbReference>
<feature type="transmembrane region" description="Helical" evidence="7">
    <location>
        <begin position="143"/>
        <end position="172"/>
    </location>
</feature>
<sequence>MNEMAVLYSLFFRIGLFSVGGGYVMLPMLRSELVEKRGWADDRELLDYYAIGQATPGIIAINTATFIGFKRCGIAGAVAATAGMVTPSLIIILLIAALIPSIQANPFVQKAFKGIRVAVAMLLAGTLISLARKSWKSPWEIALTAGAFAAVVAFGAAPVPIILAAGAAGWLFSRKRRARA</sequence>
<evidence type="ECO:0000256" key="4">
    <source>
        <dbReference type="ARBA" id="ARBA00022692"/>
    </source>
</evidence>
<dbReference type="Pfam" id="PF02417">
    <property type="entry name" value="Chromate_transp"/>
    <property type="match status" value="1"/>
</dbReference>
<evidence type="ECO:0000256" key="6">
    <source>
        <dbReference type="ARBA" id="ARBA00023136"/>
    </source>
</evidence>
<gene>
    <name evidence="8" type="ORF">GT409_07970</name>
</gene>